<dbReference type="AlphaFoldDB" id="A0A1H4A284"/>
<dbReference type="Proteomes" id="UP000199409">
    <property type="component" value="Unassembled WGS sequence"/>
</dbReference>
<dbReference type="OrthoDB" id="5443440at2"/>
<dbReference type="InterPro" id="IPR001279">
    <property type="entry name" value="Metallo-B-lactamas"/>
</dbReference>
<dbReference type="SMART" id="SM00849">
    <property type="entry name" value="Lactamase_B"/>
    <property type="match status" value="1"/>
</dbReference>
<dbReference type="SUPFAM" id="SSF56281">
    <property type="entry name" value="Metallo-hydrolase/oxidoreductase"/>
    <property type="match status" value="1"/>
</dbReference>
<reference evidence="2 3" key="1">
    <citation type="submission" date="2016-10" db="EMBL/GenBank/DDBJ databases">
        <authorList>
            <person name="de Groot N.N."/>
        </authorList>
    </citation>
    <scope>NUCLEOTIDE SEQUENCE [LARGE SCALE GENOMIC DNA]</scope>
    <source>
        <strain evidence="2 3">DSM 7343</strain>
    </source>
</reference>
<dbReference type="PANTHER" id="PTHR42663">
    <property type="entry name" value="HYDROLASE C777.06C-RELATED-RELATED"/>
    <property type="match status" value="1"/>
</dbReference>
<evidence type="ECO:0000259" key="1">
    <source>
        <dbReference type="SMART" id="SM00849"/>
    </source>
</evidence>
<dbReference type="Gene3D" id="3.60.15.10">
    <property type="entry name" value="Ribonuclease Z/Hydroxyacylglutathione hydrolase-like"/>
    <property type="match status" value="1"/>
</dbReference>
<dbReference type="Pfam" id="PF12706">
    <property type="entry name" value="Lactamase_B_2"/>
    <property type="match status" value="1"/>
</dbReference>
<evidence type="ECO:0000313" key="2">
    <source>
        <dbReference type="EMBL" id="SEA30253.1"/>
    </source>
</evidence>
<dbReference type="EMBL" id="FNQN01000004">
    <property type="protein sequence ID" value="SEA30253.1"/>
    <property type="molecule type" value="Genomic_DNA"/>
</dbReference>
<accession>A0A1H4A284</accession>
<dbReference type="STRING" id="37625.SAMN05660420_01777"/>
<protein>
    <submittedName>
        <fullName evidence="2">Phosphoribosyl 1,2-cyclic phosphate phosphodiesterase</fullName>
    </submittedName>
</protein>
<proteinExistence type="predicted"/>
<organism evidence="2 3">
    <name type="scientific">Desulfuromusa kysingii</name>
    <dbReference type="NCBI Taxonomy" id="37625"/>
    <lineage>
        <taxon>Bacteria</taxon>
        <taxon>Pseudomonadati</taxon>
        <taxon>Thermodesulfobacteriota</taxon>
        <taxon>Desulfuromonadia</taxon>
        <taxon>Desulfuromonadales</taxon>
        <taxon>Geopsychrobacteraceae</taxon>
        <taxon>Desulfuromusa</taxon>
    </lineage>
</organism>
<feature type="domain" description="Metallo-beta-lactamase" evidence="1">
    <location>
        <begin position="38"/>
        <end position="227"/>
    </location>
</feature>
<dbReference type="RefSeq" id="WP_092346956.1">
    <property type="nucleotide sequence ID" value="NZ_FNQN01000004.1"/>
</dbReference>
<dbReference type="PANTHER" id="PTHR42663:SF6">
    <property type="entry name" value="HYDROLASE C777.06C-RELATED"/>
    <property type="match status" value="1"/>
</dbReference>
<keyword evidence="3" id="KW-1185">Reference proteome</keyword>
<evidence type="ECO:0000313" key="3">
    <source>
        <dbReference type="Proteomes" id="UP000199409"/>
    </source>
</evidence>
<sequence>MSHKLIFLGTSAANGVPAFYCDCAACREAKANPALSRSRSSILISGQQNILIDVSPDLRQQLLREGISHIDNLILTHTHFDHIGGLAEMEYFIRLNSKQALCSLMSKESKKYIDLNYGFMSDCLAIVPFPVGSTTTLDGLTYTSLKAHHAPGTLGVMIESPSHKKVAYLPDTGELDEDVKEILVGVETLILDATFWKKNRMPDDHNSVESAIQAGVELQANQIYLTHLAMHYDEPVTDRELNDYLKQYGDHIHLAYDGLRIDF</sequence>
<name>A0A1H4A284_9BACT</name>
<dbReference type="InterPro" id="IPR036866">
    <property type="entry name" value="RibonucZ/Hydroxyglut_hydro"/>
</dbReference>
<gene>
    <name evidence="2" type="ORF">SAMN05660420_01777</name>
</gene>
<dbReference type="CDD" id="cd16279">
    <property type="entry name" value="metallo-hydrolase-like_MBL-fold"/>
    <property type="match status" value="1"/>
</dbReference>